<evidence type="ECO:0000313" key="3">
    <source>
        <dbReference type="Proteomes" id="UP000266861"/>
    </source>
</evidence>
<name>A0A397HWZ3_9GLOM</name>
<keyword evidence="3" id="KW-1185">Reference proteome</keyword>
<comment type="caution">
    <text evidence="2">The sequence shown here is derived from an EMBL/GenBank/DDBJ whole genome shotgun (WGS) entry which is preliminary data.</text>
</comment>
<protein>
    <submittedName>
        <fullName evidence="2">Uncharacterized protein</fullName>
    </submittedName>
</protein>
<reference evidence="2 3" key="1">
    <citation type="submission" date="2018-08" db="EMBL/GenBank/DDBJ databases">
        <title>Genome and evolution of the arbuscular mycorrhizal fungus Diversispora epigaea (formerly Glomus versiforme) and its bacterial endosymbionts.</title>
        <authorList>
            <person name="Sun X."/>
            <person name="Fei Z."/>
            <person name="Harrison M."/>
        </authorList>
    </citation>
    <scope>NUCLEOTIDE SEQUENCE [LARGE SCALE GENOMIC DNA]</scope>
    <source>
        <strain evidence="2 3">IT104</strain>
    </source>
</reference>
<sequence length="118" mass="12935">MCSLLITDNNPDDDGDDRADNDGDDDADADADGDDDDDVKPFLKVLSNGLILDLNRNHSIEIVEIIGILSLSRSTNKRLGNEEEPLFSVNFNSFSNCDCEDVVVDMDPSSILSKLFPI</sequence>
<evidence type="ECO:0000313" key="2">
    <source>
        <dbReference type="EMBL" id="RHZ65603.1"/>
    </source>
</evidence>
<organism evidence="2 3">
    <name type="scientific">Diversispora epigaea</name>
    <dbReference type="NCBI Taxonomy" id="1348612"/>
    <lineage>
        <taxon>Eukaryota</taxon>
        <taxon>Fungi</taxon>
        <taxon>Fungi incertae sedis</taxon>
        <taxon>Mucoromycota</taxon>
        <taxon>Glomeromycotina</taxon>
        <taxon>Glomeromycetes</taxon>
        <taxon>Diversisporales</taxon>
        <taxon>Diversisporaceae</taxon>
        <taxon>Diversispora</taxon>
    </lineage>
</organism>
<gene>
    <name evidence="2" type="ORF">Glove_313g24</name>
</gene>
<feature type="region of interest" description="Disordered" evidence="1">
    <location>
        <begin position="1"/>
        <end position="37"/>
    </location>
</feature>
<dbReference type="AlphaFoldDB" id="A0A397HWZ3"/>
<accession>A0A397HWZ3</accession>
<proteinExistence type="predicted"/>
<evidence type="ECO:0000256" key="1">
    <source>
        <dbReference type="SAM" id="MobiDB-lite"/>
    </source>
</evidence>
<dbReference type="Proteomes" id="UP000266861">
    <property type="component" value="Unassembled WGS sequence"/>
</dbReference>
<feature type="compositionally biased region" description="Acidic residues" evidence="1">
    <location>
        <begin position="10"/>
        <end position="37"/>
    </location>
</feature>
<dbReference type="EMBL" id="PQFF01000286">
    <property type="protein sequence ID" value="RHZ65603.1"/>
    <property type="molecule type" value="Genomic_DNA"/>
</dbReference>